<feature type="transmembrane region" description="Helical" evidence="1">
    <location>
        <begin position="300"/>
        <end position="319"/>
    </location>
</feature>
<sequence>MWIQFALALLVVAVLCYVPGYLVARLLGGKRATSCVIAPVLSGALLAISGVVIYPLGLRGVVPLLGCVAVCAVLIFGCTRLLSGRLARKLDLPEYVEGKFLLVVGILTLGLFFVIFHKAVRNPAWFLQSADNYAHLAYIVRSTQSGIYSMLHAAFYNGAVPSIQAPFTDEGFYPYAFHTIASVTSSITGVSAPICENATWFLFVAIVYPTGIAALIQGIFKKKSYLSSFIIASVVFANIAFPIRMVTVHGIFPNVIAFCCVPSCVYLFIAVTGGMSEIVEERKSTGVSTENPKVKEREFFVSWVGMTLLVISLFGLMSMQPNADFFWAVLVFPYILFNYVPRIVEYTAHKHGIKKKSRQLIFLVIAEVLVIGVSVLAWYVVLNSSFMAPIVNFVWGITVDATTMIYYIVNFGLIIRLPLFFFTIAFWIGFIYCLIKKDYRWLNGAFLFCAVILICSLSDNLAIKRFFSGFWYTDPERTAAMVVFAAVPIVAAGIYVIAMGIGFFISKAIVFIKKRNIFALSREGILQLQLRYEPLNIEEHPKAPSICVSQVTVQVCAAILIALVYGGALLTPWDLSKLPARVKSEIRCGIGWMNEVYEPRDGMTYSAAEEAFVKKSQKIIGDDSLVINNPYDGSLITNATHDMRVYYREKAEYQETSQSKLIRTKLNQISGDREVQEAVRDIGAHYVILLDVDNPALRGNHKEKFPGLQITDNTPGFEVVLAEGPYRLYRITAID</sequence>
<dbReference type="InterPro" id="IPR046671">
    <property type="entry name" value="DUF6541"/>
</dbReference>
<gene>
    <name evidence="2" type="ORF">IV60_GL000077</name>
</gene>
<organism evidence="2 3">
    <name type="scientific">Lancefieldella rimae</name>
    <dbReference type="NCBI Taxonomy" id="1383"/>
    <lineage>
        <taxon>Bacteria</taxon>
        <taxon>Bacillati</taxon>
        <taxon>Actinomycetota</taxon>
        <taxon>Coriobacteriia</taxon>
        <taxon>Coriobacteriales</taxon>
        <taxon>Atopobiaceae</taxon>
        <taxon>Lancefieldella</taxon>
    </lineage>
</organism>
<keyword evidence="1" id="KW-0812">Transmembrane</keyword>
<keyword evidence="1" id="KW-0472">Membrane</keyword>
<dbReference type="RefSeq" id="WP_003148594.1">
    <property type="nucleotide sequence ID" value="NZ_JQCP01000001.1"/>
</dbReference>
<feature type="transmembrane region" description="Helical" evidence="1">
    <location>
        <begin position="36"/>
        <end position="54"/>
    </location>
</feature>
<feature type="transmembrane region" description="Helical" evidence="1">
    <location>
        <begin position="255"/>
        <end position="279"/>
    </location>
</feature>
<evidence type="ECO:0000313" key="3">
    <source>
        <dbReference type="Proteomes" id="UP000051927"/>
    </source>
</evidence>
<dbReference type="Proteomes" id="UP000051927">
    <property type="component" value="Unassembled WGS sequence"/>
</dbReference>
<keyword evidence="1" id="KW-1133">Transmembrane helix</keyword>
<evidence type="ECO:0000256" key="1">
    <source>
        <dbReference type="SAM" id="Phobius"/>
    </source>
</evidence>
<feature type="transmembrane region" description="Helical" evidence="1">
    <location>
        <begin position="551"/>
        <end position="573"/>
    </location>
</feature>
<dbReference type="GeneID" id="84904267"/>
<keyword evidence="3" id="KW-1185">Reference proteome</keyword>
<proteinExistence type="predicted"/>
<feature type="transmembrane region" description="Helical" evidence="1">
    <location>
        <begin position="60"/>
        <end position="79"/>
    </location>
</feature>
<feature type="transmembrane region" description="Helical" evidence="1">
    <location>
        <begin position="479"/>
        <end position="505"/>
    </location>
</feature>
<feature type="transmembrane region" description="Helical" evidence="1">
    <location>
        <begin position="360"/>
        <end position="380"/>
    </location>
</feature>
<feature type="transmembrane region" description="Helical" evidence="1">
    <location>
        <begin position="200"/>
        <end position="220"/>
    </location>
</feature>
<comment type="caution">
    <text evidence="2">The sequence shown here is derived from an EMBL/GenBank/DDBJ whole genome shotgun (WGS) entry which is preliminary data.</text>
</comment>
<feature type="transmembrane region" description="Helical" evidence="1">
    <location>
        <begin position="325"/>
        <end position="340"/>
    </location>
</feature>
<name>A0ABR5Q175_9ACTN</name>
<feature type="transmembrane region" description="Helical" evidence="1">
    <location>
        <begin position="100"/>
        <end position="120"/>
    </location>
</feature>
<feature type="transmembrane region" description="Helical" evidence="1">
    <location>
        <begin position="225"/>
        <end position="243"/>
    </location>
</feature>
<reference evidence="2 3" key="1">
    <citation type="journal article" date="2015" name="Genome Announc.">
        <title>Expanding the biotechnology potential of lactobacilli through comparative genomics of 213 strains and associated genera.</title>
        <authorList>
            <person name="Sun Z."/>
            <person name="Harris H.M."/>
            <person name="McCann A."/>
            <person name="Guo C."/>
            <person name="Argimon S."/>
            <person name="Zhang W."/>
            <person name="Yang X."/>
            <person name="Jeffery I.B."/>
            <person name="Cooney J.C."/>
            <person name="Kagawa T.F."/>
            <person name="Liu W."/>
            <person name="Song Y."/>
            <person name="Salvetti E."/>
            <person name="Wrobel A."/>
            <person name="Rasinkangas P."/>
            <person name="Parkhill J."/>
            <person name="Rea M.C."/>
            <person name="O'Sullivan O."/>
            <person name="Ritari J."/>
            <person name="Douillard F.P."/>
            <person name="Paul Ross R."/>
            <person name="Yang R."/>
            <person name="Briner A.E."/>
            <person name="Felis G.E."/>
            <person name="de Vos W.M."/>
            <person name="Barrangou R."/>
            <person name="Klaenhammer T.R."/>
            <person name="Caufield P.W."/>
            <person name="Cui Y."/>
            <person name="Zhang H."/>
            <person name="O'Toole P.W."/>
        </authorList>
    </citation>
    <scope>NUCLEOTIDE SEQUENCE [LARGE SCALE GENOMIC DNA]</scope>
    <source>
        <strain evidence="2 3">DSM 7090</strain>
    </source>
</reference>
<dbReference type="Pfam" id="PF20176">
    <property type="entry name" value="DUF6541"/>
    <property type="match status" value="1"/>
</dbReference>
<dbReference type="EMBL" id="JQCP01000001">
    <property type="protein sequence ID" value="KRO02907.1"/>
    <property type="molecule type" value="Genomic_DNA"/>
</dbReference>
<evidence type="ECO:0000313" key="2">
    <source>
        <dbReference type="EMBL" id="KRO02907.1"/>
    </source>
</evidence>
<feature type="transmembrane region" description="Helical" evidence="1">
    <location>
        <begin position="6"/>
        <end position="24"/>
    </location>
</feature>
<accession>A0ABR5Q175</accession>
<protein>
    <submittedName>
        <fullName evidence="2">Membrane protein</fullName>
    </submittedName>
</protein>
<feature type="transmembrane region" description="Helical" evidence="1">
    <location>
        <begin position="441"/>
        <end position="458"/>
    </location>
</feature>
<feature type="transmembrane region" description="Helical" evidence="1">
    <location>
        <begin position="416"/>
        <end position="435"/>
    </location>
</feature>